<dbReference type="PROSITE" id="PS51910">
    <property type="entry name" value="GH18_2"/>
    <property type="match status" value="1"/>
</dbReference>
<dbReference type="Pfam" id="PF00041">
    <property type="entry name" value="fn3"/>
    <property type="match status" value="1"/>
</dbReference>
<evidence type="ECO:0000256" key="7">
    <source>
        <dbReference type="SAM" id="MobiDB-lite"/>
    </source>
</evidence>
<dbReference type="PANTHER" id="PTHR45708">
    <property type="entry name" value="ENDOCHITINASE"/>
    <property type="match status" value="1"/>
</dbReference>
<sequence>MTRRRQQLLVGLLAMATAAVGLGVPASAAEPNLVANPGFEQSTAGWTCTAGGSTVAGPVRSGAAALTTTPAGQDNARCSQSVPVKPSSSYTLTAWVQGSYTYLGASGTGGTDVSTWTPGGSAWTQLSTSFTTGANTSRVTVYTHGWYGQGAYFVDDVALTGPPGTGDPDPQAPATPGGLSAGSPTSSSISLSWSAVSGAAGYHVYRGGSRVASVTGTSHTDTGLSPSTSYSYQVSAYNTVGESTRSGAVPASTTGGTGNPGGPLPKRILTGYWQNFVNGAANLRIRDIDPQYDLIAIAFADALTTRPGAVGFSVDPGLSSALGGYSDADMIADIAAKKAQGKRFVFSIGGERGNVDFSNAANVGAFVETMTALIRKFGVDGVDIDLEHGLHAGNVANAVRQLRNTFGANFIYTMAPQTLDVQPGGRYMPLIEATKDILTVVHTQYYNSGSMNDCNGGVVHQGNIDFITGQACILLKTLRPDQVALGVPASTSGAGSGYVSPSVVNNAASCLVKLQSCGGFKPGAAAANLRGVMTWSINWDQSNGRQFANTVKPHLNALG</sequence>
<gene>
    <name evidence="11" type="ORF">HNR67_003520</name>
</gene>
<keyword evidence="3 6" id="KW-0378">Hydrolase</keyword>
<keyword evidence="5" id="KW-0624">Polysaccharide degradation</keyword>
<dbReference type="CDD" id="cd00063">
    <property type="entry name" value="FN3"/>
    <property type="match status" value="1"/>
</dbReference>
<dbReference type="InterPro" id="IPR017853">
    <property type="entry name" value="GH"/>
</dbReference>
<evidence type="ECO:0000256" key="6">
    <source>
        <dbReference type="RuleBase" id="RU000489"/>
    </source>
</evidence>
<feature type="domain" description="GH18" evidence="10">
    <location>
        <begin position="267"/>
        <end position="558"/>
    </location>
</feature>
<feature type="domain" description="Fibronectin type-III" evidence="9">
    <location>
        <begin position="175"/>
        <end position="256"/>
    </location>
</feature>
<comment type="similarity">
    <text evidence="1">Belongs to the glycosyl hydrolase 18 family. Chitinase class II subfamily.</text>
</comment>
<feature type="region of interest" description="Disordered" evidence="7">
    <location>
        <begin position="243"/>
        <end position="263"/>
    </location>
</feature>
<dbReference type="PROSITE" id="PS50853">
    <property type="entry name" value="FN3"/>
    <property type="match status" value="1"/>
</dbReference>
<dbReference type="Gene3D" id="2.60.120.260">
    <property type="entry name" value="Galactose-binding domain-like"/>
    <property type="match status" value="1"/>
</dbReference>
<feature type="chain" id="PRO_5030612569" description="chitinase" evidence="8">
    <location>
        <begin position="29"/>
        <end position="559"/>
    </location>
</feature>
<dbReference type="InterPro" id="IPR003961">
    <property type="entry name" value="FN3_dom"/>
</dbReference>
<evidence type="ECO:0000256" key="1">
    <source>
        <dbReference type="ARBA" id="ARBA00009121"/>
    </source>
</evidence>
<protein>
    <recommendedName>
        <fullName evidence="2">chitinase</fullName>
        <ecNumber evidence="2">3.2.1.14</ecNumber>
    </recommendedName>
</protein>
<dbReference type="SMART" id="SM00636">
    <property type="entry name" value="Glyco_18"/>
    <property type="match status" value="1"/>
</dbReference>
<comment type="caution">
    <text evidence="11">The sequence shown here is derived from an EMBL/GenBank/DDBJ whole genome shotgun (WGS) entry which is preliminary data.</text>
</comment>
<dbReference type="InterPro" id="IPR001579">
    <property type="entry name" value="Glyco_hydro_18_chit_AS"/>
</dbReference>
<evidence type="ECO:0000313" key="11">
    <source>
        <dbReference type="EMBL" id="MBB4677402.1"/>
    </source>
</evidence>
<dbReference type="EC" id="3.2.1.14" evidence="2"/>
<evidence type="ECO:0000259" key="9">
    <source>
        <dbReference type="PROSITE" id="PS50853"/>
    </source>
</evidence>
<reference evidence="11 12" key="1">
    <citation type="submission" date="2020-08" db="EMBL/GenBank/DDBJ databases">
        <title>Sequencing the genomes of 1000 actinobacteria strains.</title>
        <authorList>
            <person name="Klenk H.-P."/>
        </authorList>
    </citation>
    <scope>NUCLEOTIDE SEQUENCE [LARGE SCALE GENOMIC DNA]</scope>
    <source>
        <strain evidence="11 12">DSM 44230</strain>
    </source>
</reference>
<dbReference type="InterPro" id="IPR050542">
    <property type="entry name" value="Glycosyl_Hydrlase18_Chitinase"/>
</dbReference>
<dbReference type="Gene3D" id="3.20.20.80">
    <property type="entry name" value="Glycosidases"/>
    <property type="match status" value="1"/>
</dbReference>
<dbReference type="InterPro" id="IPR036116">
    <property type="entry name" value="FN3_sf"/>
</dbReference>
<keyword evidence="12" id="KW-1185">Reference proteome</keyword>
<feature type="signal peptide" evidence="8">
    <location>
        <begin position="1"/>
        <end position="28"/>
    </location>
</feature>
<dbReference type="SMART" id="SM00060">
    <property type="entry name" value="FN3"/>
    <property type="match status" value="1"/>
</dbReference>
<organism evidence="11 12">
    <name type="scientific">Crossiella cryophila</name>
    <dbReference type="NCBI Taxonomy" id="43355"/>
    <lineage>
        <taxon>Bacteria</taxon>
        <taxon>Bacillati</taxon>
        <taxon>Actinomycetota</taxon>
        <taxon>Actinomycetes</taxon>
        <taxon>Pseudonocardiales</taxon>
        <taxon>Pseudonocardiaceae</taxon>
        <taxon>Crossiella</taxon>
    </lineage>
</organism>
<dbReference type="Gene3D" id="2.60.40.10">
    <property type="entry name" value="Immunoglobulins"/>
    <property type="match status" value="1"/>
</dbReference>
<keyword evidence="4 6" id="KW-0326">Glycosidase</keyword>
<dbReference type="InterPro" id="IPR001223">
    <property type="entry name" value="Glyco_hydro18_cat"/>
</dbReference>
<dbReference type="InterPro" id="IPR008979">
    <property type="entry name" value="Galactose-bd-like_sf"/>
</dbReference>
<dbReference type="Pfam" id="PF00704">
    <property type="entry name" value="Glyco_hydro_18"/>
    <property type="match status" value="1"/>
</dbReference>
<feature type="compositionally biased region" description="Low complexity" evidence="7">
    <location>
        <begin position="160"/>
        <end position="183"/>
    </location>
</feature>
<evidence type="ECO:0000256" key="4">
    <source>
        <dbReference type="ARBA" id="ARBA00023295"/>
    </source>
</evidence>
<dbReference type="SUPFAM" id="SSF49785">
    <property type="entry name" value="Galactose-binding domain-like"/>
    <property type="match status" value="1"/>
</dbReference>
<dbReference type="Proteomes" id="UP000533598">
    <property type="component" value="Unassembled WGS sequence"/>
</dbReference>
<dbReference type="Pfam" id="PF02018">
    <property type="entry name" value="CBM_4_9"/>
    <property type="match status" value="1"/>
</dbReference>
<dbReference type="InterPro" id="IPR003305">
    <property type="entry name" value="CenC_carb-bd"/>
</dbReference>
<dbReference type="SUPFAM" id="SSF49265">
    <property type="entry name" value="Fibronectin type III"/>
    <property type="match status" value="1"/>
</dbReference>
<keyword evidence="8" id="KW-0732">Signal</keyword>
<dbReference type="PROSITE" id="PS01095">
    <property type="entry name" value="GH18_1"/>
    <property type="match status" value="1"/>
</dbReference>
<evidence type="ECO:0000256" key="3">
    <source>
        <dbReference type="ARBA" id="ARBA00022801"/>
    </source>
</evidence>
<dbReference type="InterPro" id="IPR011583">
    <property type="entry name" value="Chitinase_II/V-like_cat"/>
</dbReference>
<evidence type="ECO:0000256" key="5">
    <source>
        <dbReference type="ARBA" id="ARBA00023326"/>
    </source>
</evidence>
<dbReference type="CDD" id="cd02871">
    <property type="entry name" value="GH18_chitinase_D-like"/>
    <property type="match status" value="1"/>
</dbReference>
<evidence type="ECO:0000256" key="2">
    <source>
        <dbReference type="ARBA" id="ARBA00012729"/>
    </source>
</evidence>
<name>A0A7W7CAH0_9PSEU</name>
<dbReference type="AlphaFoldDB" id="A0A7W7CAH0"/>
<dbReference type="RefSeq" id="WP_221489941.1">
    <property type="nucleotide sequence ID" value="NZ_BAAAUI010000035.1"/>
</dbReference>
<dbReference type="PANTHER" id="PTHR45708:SF49">
    <property type="entry name" value="ENDOCHITINASE"/>
    <property type="match status" value="1"/>
</dbReference>
<dbReference type="EMBL" id="JACHMH010000001">
    <property type="protein sequence ID" value="MBB4677402.1"/>
    <property type="molecule type" value="Genomic_DNA"/>
</dbReference>
<feature type="region of interest" description="Disordered" evidence="7">
    <location>
        <begin position="158"/>
        <end position="183"/>
    </location>
</feature>
<dbReference type="GO" id="GO:0000272">
    <property type="term" value="P:polysaccharide catabolic process"/>
    <property type="evidence" value="ECO:0007669"/>
    <property type="project" value="UniProtKB-KW"/>
</dbReference>
<evidence type="ECO:0000259" key="10">
    <source>
        <dbReference type="PROSITE" id="PS51910"/>
    </source>
</evidence>
<proteinExistence type="inferred from homology"/>
<dbReference type="GO" id="GO:0008843">
    <property type="term" value="F:endochitinase activity"/>
    <property type="evidence" value="ECO:0007669"/>
    <property type="project" value="UniProtKB-EC"/>
</dbReference>
<dbReference type="GO" id="GO:0008061">
    <property type="term" value="F:chitin binding"/>
    <property type="evidence" value="ECO:0007669"/>
    <property type="project" value="InterPro"/>
</dbReference>
<keyword evidence="5" id="KW-0119">Carbohydrate metabolism</keyword>
<accession>A0A7W7CAH0</accession>
<evidence type="ECO:0000313" key="12">
    <source>
        <dbReference type="Proteomes" id="UP000533598"/>
    </source>
</evidence>
<evidence type="ECO:0000256" key="8">
    <source>
        <dbReference type="SAM" id="SignalP"/>
    </source>
</evidence>
<dbReference type="InterPro" id="IPR013783">
    <property type="entry name" value="Ig-like_fold"/>
</dbReference>
<dbReference type="SUPFAM" id="SSF51445">
    <property type="entry name" value="(Trans)glycosidases"/>
    <property type="match status" value="1"/>
</dbReference>